<evidence type="ECO:0000259" key="6">
    <source>
        <dbReference type="PROSITE" id="PS50905"/>
    </source>
</evidence>
<dbReference type="GO" id="GO:0005737">
    <property type="term" value="C:cytoplasm"/>
    <property type="evidence" value="ECO:0007669"/>
    <property type="project" value="TreeGrafter"/>
</dbReference>
<dbReference type="AlphaFoldDB" id="A0A8C0XFD8"/>
<dbReference type="SUPFAM" id="SSF47240">
    <property type="entry name" value="Ferritin-like"/>
    <property type="match status" value="1"/>
</dbReference>
<sequence length="81" mass="9233">MAAAPSQVRQNYHPVCEATVTAQIQLQLYASYVYLSMAFYCDRDDVALGNFARFFLRQSHEWKARAEKLLFVQNQRGAASA</sequence>
<dbReference type="PROSITE" id="PS50905">
    <property type="entry name" value="FERRITIN_LIKE"/>
    <property type="match status" value="1"/>
</dbReference>
<reference evidence="7" key="1">
    <citation type="submission" date="2023-09" db="UniProtKB">
        <authorList>
            <consortium name="Ensembl"/>
        </authorList>
    </citation>
    <scope>IDENTIFICATION</scope>
</reference>
<dbReference type="GO" id="GO:0006826">
    <property type="term" value="P:iron ion transport"/>
    <property type="evidence" value="ECO:0007669"/>
    <property type="project" value="InterPro"/>
</dbReference>
<evidence type="ECO:0000313" key="7">
    <source>
        <dbReference type="Ensembl" id="ENSCCNP00000022342.1"/>
    </source>
</evidence>
<protein>
    <recommendedName>
        <fullName evidence="5">Ferritin</fullName>
    </recommendedName>
</protein>
<proteinExistence type="inferred from homology"/>
<dbReference type="InterPro" id="IPR001519">
    <property type="entry name" value="Ferritin"/>
</dbReference>
<evidence type="ECO:0000256" key="5">
    <source>
        <dbReference type="RuleBase" id="RU361145"/>
    </source>
</evidence>
<dbReference type="GO" id="GO:0008199">
    <property type="term" value="F:ferric iron binding"/>
    <property type="evidence" value="ECO:0007669"/>
    <property type="project" value="InterPro"/>
</dbReference>
<evidence type="ECO:0000256" key="4">
    <source>
        <dbReference type="ARBA" id="ARBA00023004"/>
    </source>
</evidence>
<dbReference type="InterPro" id="IPR012347">
    <property type="entry name" value="Ferritin-like"/>
</dbReference>
<accession>A0A8C0XFD8</accession>
<dbReference type="InterPro" id="IPR009078">
    <property type="entry name" value="Ferritin-like_SF"/>
</dbReference>
<keyword evidence="3 5" id="KW-0479">Metal-binding</keyword>
<evidence type="ECO:0000256" key="2">
    <source>
        <dbReference type="ARBA" id="ARBA00022434"/>
    </source>
</evidence>
<dbReference type="Gene3D" id="1.20.1260.10">
    <property type="match status" value="1"/>
</dbReference>
<dbReference type="InterPro" id="IPR009040">
    <property type="entry name" value="Ferritin-like_diiron"/>
</dbReference>
<dbReference type="Pfam" id="PF00210">
    <property type="entry name" value="Ferritin"/>
    <property type="match status" value="1"/>
</dbReference>
<comment type="function">
    <text evidence="5">Stores iron in a soluble, non-toxic, readily available form. Important for iron homeostasis. Iron is taken up in the ferrous form and deposited as ferric hydroxides after oxidation.</text>
</comment>
<evidence type="ECO:0000256" key="1">
    <source>
        <dbReference type="ARBA" id="ARBA00007513"/>
    </source>
</evidence>
<keyword evidence="4 5" id="KW-0408">Iron</keyword>
<name>A0A8C0XFD8_CASCN</name>
<dbReference type="GO" id="GO:0008198">
    <property type="term" value="F:ferrous iron binding"/>
    <property type="evidence" value="ECO:0007669"/>
    <property type="project" value="TreeGrafter"/>
</dbReference>
<evidence type="ECO:0000256" key="3">
    <source>
        <dbReference type="ARBA" id="ARBA00022723"/>
    </source>
</evidence>
<organism evidence="7">
    <name type="scientific">Castor canadensis</name>
    <name type="common">American beaver</name>
    <dbReference type="NCBI Taxonomy" id="51338"/>
    <lineage>
        <taxon>Eukaryota</taxon>
        <taxon>Metazoa</taxon>
        <taxon>Chordata</taxon>
        <taxon>Craniata</taxon>
        <taxon>Vertebrata</taxon>
        <taxon>Euteleostomi</taxon>
        <taxon>Mammalia</taxon>
        <taxon>Eutheria</taxon>
        <taxon>Euarchontoglires</taxon>
        <taxon>Glires</taxon>
        <taxon>Rodentia</taxon>
        <taxon>Castorimorpha</taxon>
        <taxon>Castoridae</taxon>
        <taxon>Castor</taxon>
    </lineage>
</organism>
<dbReference type="InterPro" id="IPR008331">
    <property type="entry name" value="Ferritin_DPS_dom"/>
</dbReference>
<feature type="domain" description="Ferritin-like diiron" evidence="6">
    <location>
        <begin position="10"/>
        <end position="81"/>
    </location>
</feature>
<comment type="similarity">
    <text evidence="1 5">Belongs to the ferritin family.</text>
</comment>
<dbReference type="PANTHER" id="PTHR11431:SF97">
    <property type="entry name" value="FERRITIN HEAVY POLYPEPTIDE-LIKE 17-RELATED"/>
    <property type="match status" value="1"/>
</dbReference>
<dbReference type="PANTHER" id="PTHR11431">
    <property type="entry name" value="FERRITIN"/>
    <property type="match status" value="1"/>
</dbReference>
<dbReference type="GO" id="GO:0006879">
    <property type="term" value="P:intracellular iron ion homeostasis"/>
    <property type="evidence" value="ECO:0007669"/>
    <property type="project" value="UniProtKB-KW"/>
</dbReference>
<keyword evidence="2 5" id="KW-0409">Iron storage</keyword>
<dbReference type="Ensembl" id="ENSCCNT00000028631.1">
    <property type="protein sequence ID" value="ENSCCNP00000022342.1"/>
    <property type="gene ID" value="ENSCCNG00000022002.1"/>
</dbReference>